<dbReference type="AlphaFoldDB" id="A0AA51RTJ1"/>
<protein>
    <submittedName>
        <fullName evidence="3">Tetratricopeptide repeat protein</fullName>
    </submittedName>
</protein>
<evidence type="ECO:0000256" key="1">
    <source>
        <dbReference type="PROSITE-ProRule" id="PRU00339"/>
    </source>
</evidence>
<organism evidence="3 4">
    <name type="scientific">Pleionea litopenaei</name>
    <dbReference type="NCBI Taxonomy" id="3070815"/>
    <lineage>
        <taxon>Bacteria</taxon>
        <taxon>Pseudomonadati</taxon>
        <taxon>Pseudomonadota</taxon>
        <taxon>Gammaproteobacteria</taxon>
        <taxon>Oceanospirillales</taxon>
        <taxon>Pleioneaceae</taxon>
        <taxon>Pleionea</taxon>
    </lineage>
</organism>
<dbReference type="KEGG" id="plei:Q9312_00510"/>
<dbReference type="PROSITE" id="PS51257">
    <property type="entry name" value="PROKAR_LIPOPROTEIN"/>
    <property type="match status" value="1"/>
</dbReference>
<dbReference type="Pfam" id="PF13432">
    <property type="entry name" value="TPR_16"/>
    <property type="match status" value="2"/>
</dbReference>
<dbReference type="SUPFAM" id="SSF48452">
    <property type="entry name" value="TPR-like"/>
    <property type="match status" value="2"/>
</dbReference>
<evidence type="ECO:0000313" key="3">
    <source>
        <dbReference type="EMBL" id="WMS87426.1"/>
    </source>
</evidence>
<feature type="signal peptide" evidence="2">
    <location>
        <begin position="1"/>
        <end position="18"/>
    </location>
</feature>
<feature type="repeat" description="TPR" evidence="1">
    <location>
        <begin position="292"/>
        <end position="325"/>
    </location>
</feature>
<evidence type="ECO:0000256" key="2">
    <source>
        <dbReference type="SAM" id="SignalP"/>
    </source>
</evidence>
<dbReference type="EMBL" id="CP133548">
    <property type="protein sequence ID" value="WMS87426.1"/>
    <property type="molecule type" value="Genomic_DNA"/>
</dbReference>
<keyword evidence="4" id="KW-1185">Reference proteome</keyword>
<proteinExistence type="predicted"/>
<dbReference type="RefSeq" id="WP_309202569.1">
    <property type="nucleotide sequence ID" value="NZ_CP133548.1"/>
</dbReference>
<dbReference type="InterPro" id="IPR011990">
    <property type="entry name" value="TPR-like_helical_dom_sf"/>
</dbReference>
<gene>
    <name evidence="3" type="ORF">Q9312_00510</name>
</gene>
<dbReference type="SMART" id="SM00028">
    <property type="entry name" value="TPR"/>
    <property type="match status" value="5"/>
</dbReference>
<accession>A0AA51RTJ1</accession>
<dbReference type="InterPro" id="IPR019734">
    <property type="entry name" value="TPR_rpt"/>
</dbReference>
<keyword evidence="1" id="KW-0802">TPR repeat</keyword>
<name>A0AA51RTJ1_9GAMM</name>
<sequence>MKRILIVLSLTSFISACALFSGGGLRVPLEDIEPTVSFIDRQKVEVPESNIDDVDAQDVVNSYQRLMQSPHAEVRRQAMRRLADLNMRLAEEKELLIADGRDPNALPPAIRDASYQRAADLYKQVLNDFPQQTDDASIRYQLARALALQGESDASLAQMDQLVANHDKSNEMVEVQFRRGEAYFLRRDYLQAAAAYQQVLSFGDETEFYDKALYKNGWALFKQFDYEAALDNFFPLLERLRSGLAQEGDVRAVLDDLVADTQRAISLSFLHLEGPESVKKYFAKVGRKAYEHETYAKLADLYLQQQRFQDAASSYLTFVETNPLHEQAAWFQIKVIDTYVNGGFPSLVLPAKEDFLVKFGVKSEYWSTLTNEQQLALRANVVQNLDEVASFYHAQAQQQQKAENYRVAAEWYSHFLVLYEDETQRAPYHFLMAEALFDAKDYAQAIEAFDTIAYQYKRAAKQEVAAYNILVAYQALADGQPNNKTLYQNRIVDYSLLYSAYFPNANRTPELLTRTMEFYVESDQLEQAIRTAEKLIRVPATKTDTQMTRAKVVIANGLFDLKYYPQAELAITDVLNSPGLTREQRGNFNERLAESIYQQAEVLIAQKDLEGAIAELQRLVTRVPSATIRPNAELEAAVLMLQLEKWPEAKVALEGFKSRYSSHPLAKGLDQRLAFVYEKLELWSLAASAYGRVSEQTNEPEKQADLKWYSAQLFLKAEQPLLAIEAFKAYYWAYPSPLERSVEAQAKLVTLYDEQNDPEKRDFWRDKLIQQYYTLGDKNTPRTRYLAAQMSFQMAEPDFVKFQQIKLTVPLAASLKKKRAAMDKALKQYTEIAKFKVAEFTTASTHRVGQLYLMLAKDIINSERPSGMSEEEAEEYSYLIEDQAFPIEEKAIEIFVSNSDRVLSSIYDQWVKLSFAELAKLQPARYNKQEVVESWIGGQQP</sequence>
<evidence type="ECO:0000313" key="4">
    <source>
        <dbReference type="Proteomes" id="UP001239782"/>
    </source>
</evidence>
<dbReference type="Proteomes" id="UP001239782">
    <property type="component" value="Chromosome"/>
</dbReference>
<reference evidence="3 4" key="1">
    <citation type="submission" date="2023-08" db="EMBL/GenBank/DDBJ databases">
        <title>Pleionea litopenaei sp. nov., isolated from stomach of juvenile Litopenaeus vannamei.</title>
        <authorList>
            <person name="Rho A.M."/>
            <person name="Hwang C.Y."/>
        </authorList>
    </citation>
    <scope>NUCLEOTIDE SEQUENCE [LARGE SCALE GENOMIC DNA]</scope>
    <source>
        <strain evidence="3 4">HL-JVS1</strain>
    </source>
</reference>
<keyword evidence="2" id="KW-0732">Signal</keyword>
<feature type="chain" id="PRO_5041204773" evidence="2">
    <location>
        <begin position="19"/>
        <end position="941"/>
    </location>
</feature>
<dbReference type="Pfam" id="PF13174">
    <property type="entry name" value="TPR_6"/>
    <property type="match status" value="1"/>
</dbReference>
<dbReference type="Gene3D" id="1.25.40.10">
    <property type="entry name" value="Tetratricopeptide repeat domain"/>
    <property type="match status" value="4"/>
</dbReference>
<dbReference type="PROSITE" id="PS50005">
    <property type="entry name" value="TPR"/>
    <property type="match status" value="1"/>
</dbReference>